<reference evidence="2 3" key="1">
    <citation type="submission" date="2014-07" db="EMBL/GenBank/DDBJ databases">
        <title>Methanogenic archaea and the global carbon cycle.</title>
        <authorList>
            <person name="Henriksen J.R."/>
            <person name="Luke J."/>
            <person name="Reinhart S."/>
            <person name="Benedict M.N."/>
            <person name="Youngblut N.D."/>
            <person name="Metcalf M.E."/>
            <person name="Whitaker R.J."/>
            <person name="Metcalf W.W."/>
        </authorList>
    </citation>
    <scope>NUCLEOTIDE SEQUENCE [LARGE SCALE GENOMIC DNA]</scope>
    <source>
        <strain evidence="2 3">Z-7289</strain>
    </source>
</reference>
<dbReference type="HOGENOM" id="CLU_055416_0_0_2"/>
<accession>A0A0E3WT73</accession>
<sequence length="422" mass="48332">MKKKENSIVLLFTSYYPYGDIAESFLDPEIPYLSATFEKVILIPLLYSNSVERVGKLPENVEIDDSLLKEQASLNKDIINKISLISNAITSIDFYREIVNQPKMFLNISTIKTSIGFFGRAVSIKKWVERYIEYQKIDLSKTVFYTYWLSLATSGISMAKQKKPTMKIVARAHSGDLYSESNYLLHRPEVLKYLNRLYLISEHGKRYILAKYPSFENLFKVSRLGTKDRGFLSSPSSDNIFRIVSCSSIIPVKRIDLLIQSLELLGKTKSSQKYEWTHIGYGPLQLELEDIANKTLPENITHKFIGYMPNEEIFSYYKNNCTDVFINVSALEGIPVSIMEAQSCGIPVIATKVGGTPEIVSNDVGLLLSKNPSPKEIMEALSKMMENPDKMIMKRKKSRDNWENHYNSRTNFEIFSHDLKKI</sequence>
<dbReference type="PANTHER" id="PTHR45947">
    <property type="entry name" value="SULFOQUINOVOSYL TRANSFERASE SQD2"/>
    <property type="match status" value="1"/>
</dbReference>
<dbReference type="Gene3D" id="3.40.50.2000">
    <property type="entry name" value="Glycogen Phosphorylase B"/>
    <property type="match status" value="2"/>
</dbReference>
<evidence type="ECO:0000313" key="3">
    <source>
        <dbReference type="Proteomes" id="UP000033072"/>
    </source>
</evidence>
<dbReference type="OrthoDB" id="17979at2157"/>
<dbReference type="Pfam" id="PF00534">
    <property type="entry name" value="Glycos_transf_1"/>
    <property type="match status" value="1"/>
</dbReference>
<evidence type="ECO:0000313" key="2">
    <source>
        <dbReference type="EMBL" id="AKB75715.1"/>
    </source>
</evidence>
<dbReference type="KEGG" id="mls:MSLAZ_2454"/>
<dbReference type="GeneID" id="24807285"/>
<proteinExistence type="predicted"/>
<dbReference type="PATRIC" id="fig|1434111.4.peg.3258"/>
<dbReference type="AlphaFoldDB" id="A0A0E3WT73"/>
<dbReference type="Proteomes" id="UP000033072">
    <property type="component" value="Chromosome"/>
</dbReference>
<dbReference type="GO" id="GO:0016757">
    <property type="term" value="F:glycosyltransferase activity"/>
    <property type="evidence" value="ECO:0007669"/>
    <property type="project" value="InterPro"/>
</dbReference>
<dbReference type="STRING" id="1434111.MSLAZ_2454"/>
<dbReference type="InterPro" id="IPR001296">
    <property type="entry name" value="Glyco_trans_1"/>
</dbReference>
<dbReference type="EMBL" id="CP009515">
    <property type="protein sequence ID" value="AKB75715.1"/>
    <property type="molecule type" value="Genomic_DNA"/>
</dbReference>
<dbReference type="InterPro" id="IPR050194">
    <property type="entry name" value="Glycosyltransferase_grp1"/>
</dbReference>
<protein>
    <recommendedName>
        <fullName evidence="1">Glycosyl transferase family 1 domain-containing protein</fullName>
    </recommendedName>
</protein>
<keyword evidence="3" id="KW-1185">Reference proteome</keyword>
<gene>
    <name evidence="2" type="ORF">MSLAZ_2454</name>
</gene>
<name>A0A0E3WT73_9EURY</name>
<feature type="domain" description="Glycosyl transferase family 1" evidence="1">
    <location>
        <begin position="241"/>
        <end position="393"/>
    </location>
</feature>
<organism evidence="2 3">
    <name type="scientific">Methanosarcina lacustris Z-7289</name>
    <dbReference type="NCBI Taxonomy" id="1434111"/>
    <lineage>
        <taxon>Archaea</taxon>
        <taxon>Methanobacteriati</taxon>
        <taxon>Methanobacteriota</taxon>
        <taxon>Stenosarchaea group</taxon>
        <taxon>Methanomicrobia</taxon>
        <taxon>Methanosarcinales</taxon>
        <taxon>Methanosarcinaceae</taxon>
        <taxon>Methanosarcina</taxon>
    </lineage>
</organism>
<dbReference type="PANTHER" id="PTHR45947:SF3">
    <property type="entry name" value="SULFOQUINOVOSYL TRANSFERASE SQD2"/>
    <property type="match status" value="1"/>
</dbReference>
<dbReference type="SUPFAM" id="SSF53756">
    <property type="entry name" value="UDP-Glycosyltransferase/glycogen phosphorylase"/>
    <property type="match status" value="1"/>
</dbReference>
<dbReference type="RefSeq" id="WP_048127442.1">
    <property type="nucleotide sequence ID" value="NZ_CP009515.1"/>
</dbReference>
<evidence type="ECO:0000259" key="1">
    <source>
        <dbReference type="Pfam" id="PF00534"/>
    </source>
</evidence>